<dbReference type="GO" id="GO:0003677">
    <property type="term" value="F:DNA binding"/>
    <property type="evidence" value="ECO:0007669"/>
    <property type="project" value="UniProtKB-UniRule"/>
</dbReference>
<dbReference type="InterPro" id="IPR009718">
    <property type="entry name" value="Rex_DNA-bd_C_dom"/>
</dbReference>
<gene>
    <name evidence="7 9" type="primary">rex</name>
    <name evidence="9" type="ORF">ETAA8_56920</name>
</gene>
<dbReference type="NCBIfam" id="NF003989">
    <property type="entry name" value="PRK05472.1-3"/>
    <property type="match status" value="1"/>
</dbReference>
<dbReference type="Gene3D" id="1.10.10.10">
    <property type="entry name" value="Winged helix-like DNA-binding domain superfamily/Winged helix DNA-binding domain"/>
    <property type="match status" value="1"/>
</dbReference>
<evidence type="ECO:0000256" key="2">
    <source>
        <dbReference type="ARBA" id="ARBA00022491"/>
    </source>
</evidence>
<keyword evidence="1 7" id="KW-0963">Cytoplasm</keyword>
<dbReference type="HAMAP" id="MF_01131">
    <property type="entry name" value="Rex"/>
    <property type="match status" value="1"/>
</dbReference>
<dbReference type="NCBIfam" id="NF003996">
    <property type="entry name" value="PRK05472.2-5"/>
    <property type="match status" value="1"/>
</dbReference>
<dbReference type="InterPro" id="IPR036390">
    <property type="entry name" value="WH_DNA-bd_sf"/>
</dbReference>
<evidence type="ECO:0000313" key="10">
    <source>
        <dbReference type="Proteomes" id="UP000315017"/>
    </source>
</evidence>
<name>A0A517YJZ9_9BACT</name>
<evidence type="ECO:0000256" key="7">
    <source>
        <dbReference type="HAMAP-Rule" id="MF_01131"/>
    </source>
</evidence>
<dbReference type="GO" id="GO:0051775">
    <property type="term" value="P:response to redox state"/>
    <property type="evidence" value="ECO:0007669"/>
    <property type="project" value="InterPro"/>
</dbReference>
<dbReference type="InterPro" id="IPR022876">
    <property type="entry name" value="Tscrpt_rep_Rex"/>
</dbReference>
<dbReference type="InterPro" id="IPR003781">
    <property type="entry name" value="CoA-bd"/>
</dbReference>
<feature type="domain" description="CoA-binding" evidence="8">
    <location>
        <begin position="89"/>
        <end position="190"/>
    </location>
</feature>
<comment type="subcellular location">
    <subcellularLocation>
        <location evidence="7">Cytoplasm</location>
    </subcellularLocation>
</comment>
<dbReference type="Gene3D" id="3.40.50.720">
    <property type="entry name" value="NAD(P)-binding Rossmann-like Domain"/>
    <property type="match status" value="1"/>
</dbReference>
<dbReference type="InterPro" id="IPR036388">
    <property type="entry name" value="WH-like_DNA-bd_sf"/>
</dbReference>
<dbReference type="PANTHER" id="PTHR35786:SF1">
    <property type="entry name" value="REDOX-SENSING TRANSCRIPTIONAL REPRESSOR REX 1"/>
    <property type="match status" value="1"/>
</dbReference>
<keyword evidence="5 7" id="KW-0238">DNA-binding</keyword>
<evidence type="ECO:0000259" key="8">
    <source>
        <dbReference type="SMART" id="SM00881"/>
    </source>
</evidence>
<dbReference type="GO" id="GO:0003700">
    <property type="term" value="F:DNA-binding transcription factor activity"/>
    <property type="evidence" value="ECO:0007669"/>
    <property type="project" value="UniProtKB-UniRule"/>
</dbReference>
<dbReference type="InterPro" id="IPR058236">
    <property type="entry name" value="Rex_actinobacterial-type"/>
</dbReference>
<keyword evidence="4 7" id="KW-0520">NAD</keyword>
<keyword evidence="3 7" id="KW-0805">Transcription regulation</keyword>
<sequence length="223" mass="24143">MAEDKKNVDESAEPQVPQAVVSRLSLYLRELQHLVRDGFETTSSTQLGRLLGFTDAQVRKDLAYFGQFGYPGIGYRCAELIAAIKKILGTNQSWSLAIVGMGNLGRALIGYRGFQQQGFEIVAGFDTDPAKIGNKIEGLQVYHLDEVTQVVREKNIRLAIVAVPSAVAQRVADALVSAGVEGILNFAPVTLALPKHIHTVGVDLAIELEQLSFNVVSKLAKGP</sequence>
<evidence type="ECO:0000256" key="3">
    <source>
        <dbReference type="ARBA" id="ARBA00023015"/>
    </source>
</evidence>
<evidence type="ECO:0000256" key="4">
    <source>
        <dbReference type="ARBA" id="ARBA00023027"/>
    </source>
</evidence>
<dbReference type="PANTHER" id="PTHR35786">
    <property type="entry name" value="REDOX-SENSING TRANSCRIPTIONAL REPRESSOR REX"/>
    <property type="match status" value="1"/>
</dbReference>
<reference evidence="9 10" key="1">
    <citation type="submission" date="2019-02" db="EMBL/GenBank/DDBJ databases">
        <title>Deep-cultivation of Planctomycetes and their phenomic and genomic characterization uncovers novel biology.</title>
        <authorList>
            <person name="Wiegand S."/>
            <person name="Jogler M."/>
            <person name="Boedeker C."/>
            <person name="Pinto D."/>
            <person name="Vollmers J."/>
            <person name="Rivas-Marin E."/>
            <person name="Kohn T."/>
            <person name="Peeters S.H."/>
            <person name="Heuer A."/>
            <person name="Rast P."/>
            <person name="Oberbeckmann S."/>
            <person name="Bunk B."/>
            <person name="Jeske O."/>
            <person name="Meyerdierks A."/>
            <person name="Storesund J.E."/>
            <person name="Kallscheuer N."/>
            <person name="Luecker S."/>
            <person name="Lage O.M."/>
            <person name="Pohl T."/>
            <person name="Merkel B.J."/>
            <person name="Hornburger P."/>
            <person name="Mueller R.-W."/>
            <person name="Bruemmer F."/>
            <person name="Labrenz M."/>
            <person name="Spormann A.M."/>
            <person name="Op den Camp H."/>
            <person name="Overmann J."/>
            <person name="Amann R."/>
            <person name="Jetten M.S.M."/>
            <person name="Mascher T."/>
            <person name="Medema M.H."/>
            <person name="Devos D.P."/>
            <person name="Kaster A.-K."/>
            <person name="Ovreas L."/>
            <person name="Rohde M."/>
            <person name="Galperin M.Y."/>
            <person name="Jogler C."/>
        </authorList>
    </citation>
    <scope>NUCLEOTIDE SEQUENCE [LARGE SCALE GENOMIC DNA]</scope>
    <source>
        <strain evidence="9 10">ETA_A8</strain>
    </source>
</reference>
<keyword evidence="6 7" id="KW-0804">Transcription</keyword>
<dbReference type="EMBL" id="CP036274">
    <property type="protein sequence ID" value="QDU30546.1"/>
    <property type="molecule type" value="Genomic_DNA"/>
</dbReference>
<accession>A0A517YJZ9</accession>
<feature type="binding site" evidence="7">
    <location>
        <begin position="100"/>
        <end position="105"/>
    </location>
    <ligand>
        <name>NAD(+)</name>
        <dbReference type="ChEBI" id="CHEBI:57540"/>
    </ligand>
</feature>
<dbReference type="NCBIfam" id="NF003994">
    <property type="entry name" value="PRK05472.2-3"/>
    <property type="match status" value="1"/>
</dbReference>
<dbReference type="Proteomes" id="UP000315017">
    <property type="component" value="Chromosome"/>
</dbReference>
<dbReference type="Pfam" id="PF06971">
    <property type="entry name" value="Put_DNA-bind_N"/>
    <property type="match status" value="1"/>
</dbReference>
<dbReference type="Pfam" id="PF02629">
    <property type="entry name" value="CoA_binding"/>
    <property type="match status" value="1"/>
</dbReference>
<dbReference type="GO" id="GO:0005737">
    <property type="term" value="C:cytoplasm"/>
    <property type="evidence" value="ECO:0007669"/>
    <property type="project" value="UniProtKB-SubCell"/>
</dbReference>
<dbReference type="RefSeq" id="WP_145096204.1">
    <property type="nucleotide sequence ID" value="NZ_CP036274.1"/>
</dbReference>
<dbReference type="KEGG" id="aagg:ETAA8_56920"/>
<dbReference type="SUPFAM" id="SSF46785">
    <property type="entry name" value="Winged helix' DNA-binding domain"/>
    <property type="match status" value="1"/>
</dbReference>
<dbReference type="NCBIfam" id="NF003995">
    <property type="entry name" value="PRK05472.2-4"/>
    <property type="match status" value="1"/>
</dbReference>
<evidence type="ECO:0000256" key="1">
    <source>
        <dbReference type="ARBA" id="ARBA00022490"/>
    </source>
</evidence>
<comment type="similarity">
    <text evidence="7">Belongs to the transcriptional regulatory Rex family.</text>
</comment>
<keyword evidence="2 7" id="KW-0678">Repressor</keyword>
<dbReference type="OrthoDB" id="9784760at2"/>
<dbReference type="GO" id="GO:0045892">
    <property type="term" value="P:negative regulation of DNA-templated transcription"/>
    <property type="evidence" value="ECO:0007669"/>
    <property type="project" value="InterPro"/>
</dbReference>
<evidence type="ECO:0000313" key="9">
    <source>
        <dbReference type="EMBL" id="QDU30546.1"/>
    </source>
</evidence>
<dbReference type="SMART" id="SM00881">
    <property type="entry name" value="CoA_binding"/>
    <property type="match status" value="1"/>
</dbReference>
<comment type="function">
    <text evidence="7">Modulates transcription in response to changes in cellular NADH/NAD(+) redox state.</text>
</comment>
<organism evidence="9 10">
    <name type="scientific">Anatilimnocola aggregata</name>
    <dbReference type="NCBI Taxonomy" id="2528021"/>
    <lineage>
        <taxon>Bacteria</taxon>
        <taxon>Pseudomonadati</taxon>
        <taxon>Planctomycetota</taxon>
        <taxon>Planctomycetia</taxon>
        <taxon>Pirellulales</taxon>
        <taxon>Pirellulaceae</taxon>
        <taxon>Anatilimnocola</taxon>
    </lineage>
</organism>
<feature type="DNA-binding region" description="H-T-H motif" evidence="7">
    <location>
        <begin position="26"/>
        <end position="65"/>
    </location>
</feature>
<dbReference type="InterPro" id="IPR036291">
    <property type="entry name" value="NAD(P)-bd_dom_sf"/>
</dbReference>
<protein>
    <recommendedName>
        <fullName evidence="7">Redox-sensing transcriptional repressor Rex</fullName>
    </recommendedName>
</protein>
<dbReference type="NCBIfam" id="NF003992">
    <property type="entry name" value="PRK05472.2-1"/>
    <property type="match status" value="1"/>
</dbReference>
<dbReference type="SUPFAM" id="SSF51735">
    <property type="entry name" value="NAD(P)-binding Rossmann-fold domains"/>
    <property type="match status" value="1"/>
</dbReference>
<evidence type="ECO:0000256" key="6">
    <source>
        <dbReference type="ARBA" id="ARBA00023163"/>
    </source>
</evidence>
<dbReference type="NCBIfam" id="NF003993">
    <property type="entry name" value="PRK05472.2-2"/>
    <property type="match status" value="1"/>
</dbReference>
<proteinExistence type="inferred from homology"/>
<evidence type="ECO:0000256" key="5">
    <source>
        <dbReference type="ARBA" id="ARBA00023125"/>
    </source>
</evidence>
<dbReference type="AlphaFoldDB" id="A0A517YJZ9"/>
<comment type="subunit">
    <text evidence="7">Homodimer.</text>
</comment>
<keyword evidence="10" id="KW-1185">Reference proteome</keyword>